<feature type="transmembrane region" description="Helical" evidence="1">
    <location>
        <begin position="12"/>
        <end position="33"/>
    </location>
</feature>
<dbReference type="AlphaFoldDB" id="A0A0A8Y825"/>
<evidence type="ECO:0000256" key="1">
    <source>
        <dbReference type="SAM" id="Phobius"/>
    </source>
</evidence>
<reference evidence="2" key="2">
    <citation type="journal article" date="2015" name="Data Brief">
        <title>Shoot transcriptome of the giant reed, Arundo donax.</title>
        <authorList>
            <person name="Barrero R.A."/>
            <person name="Guerrero F.D."/>
            <person name="Moolhuijzen P."/>
            <person name="Goolsby J.A."/>
            <person name="Tidwell J."/>
            <person name="Bellgard S.E."/>
            <person name="Bellgard M.I."/>
        </authorList>
    </citation>
    <scope>NUCLEOTIDE SEQUENCE</scope>
    <source>
        <tissue evidence="2">Shoot tissue taken approximately 20 cm above the soil surface</tissue>
    </source>
</reference>
<organism evidence="2">
    <name type="scientific">Arundo donax</name>
    <name type="common">Giant reed</name>
    <name type="synonym">Donax arundinaceus</name>
    <dbReference type="NCBI Taxonomy" id="35708"/>
    <lineage>
        <taxon>Eukaryota</taxon>
        <taxon>Viridiplantae</taxon>
        <taxon>Streptophyta</taxon>
        <taxon>Embryophyta</taxon>
        <taxon>Tracheophyta</taxon>
        <taxon>Spermatophyta</taxon>
        <taxon>Magnoliopsida</taxon>
        <taxon>Liliopsida</taxon>
        <taxon>Poales</taxon>
        <taxon>Poaceae</taxon>
        <taxon>PACMAD clade</taxon>
        <taxon>Arundinoideae</taxon>
        <taxon>Arundineae</taxon>
        <taxon>Arundo</taxon>
    </lineage>
</organism>
<proteinExistence type="predicted"/>
<dbReference type="EMBL" id="GBRH01276557">
    <property type="protein sequence ID" value="JAD21338.1"/>
    <property type="molecule type" value="Transcribed_RNA"/>
</dbReference>
<accession>A0A0A8Y825</accession>
<keyword evidence="1" id="KW-1133">Transmembrane helix</keyword>
<keyword evidence="1" id="KW-0812">Transmembrane</keyword>
<keyword evidence="1" id="KW-0472">Membrane</keyword>
<sequence>MFQICCIINMYAMSILWVVTYDRIDLVFFIFLVT</sequence>
<evidence type="ECO:0000313" key="2">
    <source>
        <dbReference type="EMBL" id="JAD21338.1"/>
    </source>
</evidence>
<protein>
    <submittedName>
        <fullName evidence="2">Uncharacterized protein</fullName>
    </submittedName>
</protein>
<name>A0A0A8Y825_ARUDO</name>
<reference evidence="2" key="1">
    <citation type="submission" date="2014-09" db="EMBL/GenBank/DDBJ databases">
        <authorList>
            <person name="Magalhaes I.L.F."/>
            <person name="Oliveira U."/>
            <person name="Santos F.R."/>
            <person name="Vidigal T.H.D.A."/>
            <person name="Brescovit A.D."/>
            <person name="Santos A.J."/>
        </authorList>
    </citation>
    <scope>NUCLEOTIDE SEQUENCE</scope>
    <source>
        <tissue evidence="2">Shoot tissue taken approximately 20 cm above the soil surface</tissue>
    </source>
</reference>